<gene>
    <name evidence="3" type="ORF">LMH87_000786</name>
</gene>
<evidence type="ECO:0000259" key="2">
    <source>
        <dbReference type="Pfam" id="PF20150"/>
    </source>
</evidence>
<proteinExistence type="predicted"/>
<dbReference type="RefSeq" id="XP_056055671.1">
    <property type="nucleotide sequence ID" value="XM_056198752.1"/>
</dbReference>
<feature type="region of interest" description="Disordered" evidence="1">
    <location>
        <begin position="332"/>
        <end position="394"/>
    </location>
</feature>
<evidence type="ECO:0000313" key="3">
    <source>
        <dbReference type="EMBL" id="KAJ4155547.1"/>
    </source>
</evidence>
<dbReference type="AlphaFoldDB" id="A0A9W8QF81"/>
<name>A0A9W8QF81_AKAMU</name>
<reference evidence="3" key="1">
    <citation type="journal article" date="2023" name="Access Microbiol">
        <title>De-novo genome assembly for Akanthomyces muscarius, a biocontrol agent of insect agricultural pests.</title>
        <authorList>
            <person name="Erdos Z."/>
            <person name="Studholme D.J."/>
            <person name="Raymond B."/>
            <person name="Sharma M."/>
        </authorList>
    </citation>
    <scope>NUCLEOTIDE SEQUENCE</scope>
    <source>
        <strain evidence="3">Ve6</strain>
    </source>
</reference>
<protein>
    <recommendedName>
        <fullName evidence="2">2EXR domain-containing protein</fullName>
    </recommendedName>
</protein>
<accession>A0A9W8QF81</accession>
<evidence type="ECO:0000313" key="4">
    <source>
        <dbReference type="Proteomes" id="UP001144673"/>
    </source>
</evidence>
<feature type="compositionally biased region" description="Acidic residues" evidence="1">
    <location>
        <begin position="336"/>
        <end position="394"/>
    </location>
</feature>
<feature type="domain" description="2EXR" evidence="2">
    <location>
        <begin position="26"/>
        <end position="129"/>
    </location>
</feature>
<dbReference type="Proteomes" id="UP001144673">
    <property type="component" value="Chromosome 6"/>
</dbReference>
<dbReference type="KEGG" id="amus:LMH87_000786"/>
<dbReference type="Pfam" id="PF20150">
    <property type="entry name" value="2EXR"/>
    <property type="match status" value="1"/>
</dbReference>
<dbReference type="InterPro" id="IPR045518">
    <property type="entry name" value="2EXR"/>
</dbReference>
<dbReference type="GeneID" id="80887945"/>
<sequence>MENSFSKDRKALAVISEPPETPTFAFLRLPTELRIQVWKHYCPDLCEVPRLLDFAIGAIRPFGNLGHPYQHILRGLRLVDRTRSLRCVLAVHQQSRGFALAFFPDKLTVGYCADLAKECDIPFHKQRDLVYLYGFTGGTIPPHELDVATMVSRLASAPEPAQADPSATSRVRRLLLRIYADESFKYTYEYSILYLHDFCSKVVNVAYGFSRSKPFPYPLQEMTNGLYSNLKNVFLHLDVGGEMEEWMLIPVKHRWCASKYSSHDETISDKSGRCLERAYWPNLTQHAEYARNNLSPSSAPELIPNLKDIACFFELYGVQVWPMLVTDPSKFTAYGDGEDDSEDQFADEGSEEESGEESDEDDFEDWLSGEGPEEESGEKSDEDDSENSGDLEMA</sequence>
<keyword evidence="4" id="KW-1185">Reference proteome</keyword>
<dbReference type="EMBL" id="JAJHUN010000007">
    <property type="protein sequence ID" value="KAJ4155547.1"/>
    <property type="molecule type" value="Genomic_DNA"/>
</dbReference>
<organism evidence="3 4">
    <name type="scientific">Akanthomyces muscarius</name>
    <name type="common">Entomopathogenic fungus</name>
    <name type="synonym">Lecanicillium muscarium</name>
    <dbReference type="NCBI Taxonomy" id="2231603"/>
    <lineage>
        <taxon>Eukaryota</taxon>
        <taxon>Fungi</taxon>
        <taxon>Dikarya</taxon>
        <taxon>Ascomycota</taxon>
        <taxon>Pezizomycotina</taxon>
        <taxon>Sordariomycetes</taxon>
        <taxon>Hypocreomycetidae</taxon>
        <taxon>Hypocreales</taxon>
        <taxon>Cordycipitaceae</taxon>
        <taxon>Akanthomyces</taxon>
    </lineage>
</organism>
<evidence type="ECO:0000256" key="1">
    <source>
        <dbReference type="SAM" id="MobiDB-lite"/>
    </source>
</evidence>
<comment type="caution">
    <text evidence="3">The sequence shown here is derived from an EMBL/GenBank/DDBJ whole genome shotgun (WGS) entry which is preliminary data.</text>
</comment>